<dbReference type="CDD" id="cd07043">
    <property type="entry name" value="STAS_anti-anti-sigma_factors"/>
    <property type="match status" value="1"/>
</dbReference>
<gene>
    <name evidence="4" type="ORF">CRP01_23890</name>
</gene>
<evidence type="ECO:0000313" key="5">
    <source>
        <dbReference type="Proteomes" id="UP000223913"/>
    </source>
</evidence>
<dbReference type="RefSeq" id="WP_099152629.1">
    <property type="nucleotide sequence ID" value="NZ_PDUD01000028.1"/>
</dbReference>
<keyword evidence="5" id="KW-1185">Reference proteome</keyword>
<evidence type="ECO:0000313" key="4">
    <source>
        <dbReference type="EMBL" id="PHN03916.1"/>
    </source>
</evidence>
<accession>A0A2D0N6A9</accession>
<name>A0A2D0N6A9_FLAN2</name>
<dbReference type="Gene3D" id="3.30.750.24">
    <property type="entry name" value="STAS domain"/>
    <property type="match status" value="1"/>
</dbReference>
<dbReference type="Pfam" id="PF01740">
    <property type="entry name" value="STAS"/>
    <property type="match status" value="1"/>
</dbReference>
<dbReference type="InterPro" id="IPR002645">
    <property type="entry name" value="STAS_dom"/>
</dbReference>
<dbReference type="SUPFAM" id="SSF52091">
    <property type="entry name" value="SpoIIaa-like"/>
    <property type="match status" value="1"/>
</dbReference>
<dbReference type="AlphaFoldDB" id="A0A2D0N6A9"/>
<dbReference type="PROSITE" id="PS50801">
    <property type="entry name" value="STAS"/>
    <property type="match status" value="1"/>
</dbReference>
<dbReference type="PANTHER" id="PTHR33495">
    <property type="entry name" value="ANTI-SIGMA FACTOR ANTAGONIST TM_1081-RELATED-RELATED"/>
    <property type="match status" value="1"/>
</dbReference>
<reference evidence="4 5" key="1">
    <citation type="submission" date="2017-10" db="EMBL/GenBank/DDBJ databases">
        <title>The draft genome sequence of Lewinella nigricans NBRC 102662.</title>
        <authorList>
            <person name="Wang K."/>
        </authorList>
    </citation>
    <scope>NUCLEOTIDE SEQUENCE [LARGE SCALE GENOMIC DNA]</scope>
    <source>
        <strain evidence="4 5">NBRC 102662</strain>
    </source>
</reference>
<evidence type="ECO:0000259" key="3">
    <source>
        <dbReference type="PROSITE" id="PS50801"/>
    </source>
</evidence>
<dbReference type="InterPro" id="IPR003658">
    <property type="entry name" value="Anti-sigma_ant"/>
</dbReference>
<dbReference type="NCBIfam" id="TIGR00377">
    <property type="entry name" value="ant_ant_sig"/>
    <property type="match status" value="1"/>
</dbReference>
<protein>
    <recommendedName>
        <fullName evidence="2">Anti-sigma factor antagonist</fullName>
    </recommendedName>
</protein>
<proteinExistence type="inferred from homology"/>
<dbReference type="InterPro" id="IPR036513">
    <property type="entry name" value="STAS_dom_sf"/>
</dbReference>
<dbReference type="EMBL" id="PDUD01000028">
    <property type="protein sequence ID" value="PHN03916.1"/>
    <property type="molecule type" value="Genomic_DNA"/>
</dbReference>
<dbReference type="PANTHER" id="PTHR33495:SF2">
    <property type="entry name" value="ANTI-SIGMA FACTOR ANTAGONIST TM_1081-RELATED"/>
    <property type="match status" value="1"/>
</dbReference>
<sequence>MNPSWQLSVRENIQLLQVGDLLSEHTNKEVLRTVDDQIEQGFYNFVVDLSAVDYINSIGLNLLILLRERTRKQGGKVVLASLSPTVVKLFEMTKLSPLFEQTDTVEAAFGVFPEQKN</sequence>
<comment type="caution">
    <text evidence="4">The sequence shown here is derived from an EMBL/GenBank/DDBJ whole genome shotgun (WGS) entry which is preliminary data.</text>
</comment>
<organism evidence="4 5">
    <name type="scientific">Flavilitoribacter nigricans (strain ATCC 23147 / DSM 23189 / NBRC 102662 / NCIMB 1420 / SS-2)</name>
    <name type="common">Lewinella nigricans</name>
    <dbReference type="NCBI Taxonomy" id="1122177"/>
    <lineage>
        <taxon>Bacteria</taxon>
        <taxon>Pseudomonadati</taxon>
        <taxon>Bacteroidota</taxon>
        <taxon>Saprospiria</taxon>
        <taxon>Saprospirales</taxon>
        <taxon>Lewinellaceae</taxon>
        <taxon>Flavilitoribacter</taxon>
    </lineage>
</organism>
<dbReference type="GO" id="GO:0043856">
    <property type="term" value="F:anti-sigma factor antagonist activity"/>
    <property type="evidence" value="ECO:0007669"/>
    <property type="project" value="InterPro"/>
</dbReference>
<evidence type="ECO:0000256" key="2">
    <source>
        <dbReference type="RuleBase" id="RU003749"/>
    </source>
</evidence>
<comment type="similarity">
    <text evidence="1 2">Belongs to the anti-sigma-factor antagonist family.</text>
</comment>
<dbReference type="Proteomes" id="UP000223913">
    <property type="component" value="Unassembled WGS sequence"/>
</dbReference>
<dbReference type="OrthoDB" id="962463at2"/>
<feature type="domain" description="STAS" evidence="3">
    <location>
        <begin position="3"/>
        <end position="112"/>
    </location>
</feature>
<evidence type="ECO:0000256" key="1">
    <source>
        <dbReference type="ARBA" id="ARBA00009013"/>
    </source>
</evidence>